<evidence type="ECO:0000259" key="8">
    <source>
        <dbReference type="Pfam" id="PF05057"/>
    </source>
</evidence>
<dbReference type="PANTHER" id="PTHR48182:SF2">
    <property type="entry name" value="PROTEIN SERAC1"/>
    <property type="match status" value="1"/>
</dbReference>
<accession>A0A1V8T5V9</accession>
<keyword evidence="10" id="KW-1185">Reference proteome</keyword>
<dbReference type="InterPro" id="IPR007751">
    <property type="entry name" value="DUF676_lipase-like"/>
</dbReference>
<dbReference type="PANTHER" id="PTHR48182">
    <property type="entry name" value="PROTEIN SERAC1"/>
    <property type="match status" value="1"/>
</dbReference>
<proteinExistence type="inferred from homology"/>
<organism evidence="9 10">
    <name type="scientific">Cryoendolithus antarcticus</name>
    <dbReference type="NCBI Taxonomy" id="1507870"/>
    <lineage>
        <taxon>Eukaryota</taxon>
        <taxon>Fungi</taxon>
        <taxon>Dikarya</taxon>
        <taxon>Ascomycota</taxon>
        <taxon>Pezizomycotina</taxon>
        <taxon>Dothideomycetes</taxon>
        <taxon>Dothideomycetidae</taxon>
        <taxon>Cladosporiales</taxon>
        <taxon>Cladosporiaceae</taxon>
        <taxon>Cryoendolithus</taxon>
    </lineage>
</organism>
<dbReference type="SUPFAM" id="SSF53474">
    <property type="entry name" value="alpha/beta-Hydrolases"/>
    <property type="match status" value="1"/>
</dbReference>
<dbReference type="AlphaFoldDB" id="A0A1V8T5V9"/>
<dbReference type="GO" id="GO:0016020">
    <property type="term" value="C:membrane"/>
    <property type="evidence" value="ECO:0007669"/>
    <property type="project" value="UniProtKB-SubCell"/>
</dbReference>
<dbReference type="EMBL" id="NAJO01000016">
    <property type="protein sequence ID" value="OQO06793.1"/>
    <property type="molecule type" value="Genomic_DNA"/>
</dbReference>
<reference evidence="10" key="1">
    <citation type="submission" date="2017-03" db="EMBL/GenBank/DDBJ databases">
        <title>Genomes of endolithic fungi from Antarctica.</title>
        <authorList>
            <person name="Coleine C."/>
            <person name="Masonjones S."/>
            <person name="Stajich J.E."/>
        </authorList>
    </citation>
    <scope>NUCLEOTIDE SEQUENCE [LARGE SCALE GENOMIC DNA]</scope>
    <source>
        <strain evidence="10">CCFEE 5527</strain>
    </source>
</reference>
<feature type="domain" description="DUF676" evidence="8">
    <location>
        <begin position="21"/>
        <end position="149"/>
    </location>
</feature>
<evidence type="ECO:0000256" key="1">
    <source>
        <dbReference type="ARBA" id="ARBA00004173"/>
    </source>
</evidence>
<keyword evidence="6" id="KW-0496">Mitochondrion</keyword>
<evidence type="ECO:0000256" key="2">
    <source>
        <dbReference type="ARBA" id="ARBA00004240"/>
    </source>
</evidence>
<evidence type="ECO:0000256" key="4">
    <source>
        <dbReference type="ARBA" id="ARBA00007920"/>
    </source>
</evidence>
<evidence type="ECO:0000256" key="3">
    <source>
        <dbReference type="ARBA" id="ARBA00004370"/>
    </source>
</evidence>
<dbReference type="GO" id="GO:0005739">
    <property type="term" value="C:mitochondrion"/>
    <property type="evidence" value="ECO:0007669"/>
    <property type="project" value="UniProtKB-SubCell"/>
</dbReference>
<evidence type="ECO:0000313" key="10">
    <source>
        <dbReference type="Proteomes" id="UP000192596"/>
    </source>
</evidence>
<evidence type="ECO:0000313" key="9">
    <source>
        <dbReference type="EMBL" id="OQO06793.1"/>
    </source>
</evidence>
<comment type="similarity">
    <text evidence="4">Belongs to the putative lipase ROG1 family.</text>
</comment>
<dbReference type="STRING" id="1507870.A0A1V8T5V9"/>
<dbReference type="Proteomes" id="UP000192596">
    <property type="component" value="Unassembled WGS sequence"/>
</dbReference>
<gene>
    <name evidence="9" type="ORF">B0A48_08581</name>
</gene>
<name>A0A1V8T5V9_9PEZI</name>
<comment type="subcellular location">
    <subcellularLocation>
        <location evidence="2">Endoplasmic reticulum</location>
    </subcellularLocation>
    <subcellularLocation>
        <location evidence="3">Membrane</location>
    </subcellularLocation>
    <subcellularLocation>
        <location evidence="1">Mitochondrion</location>
    </subcellularLocation>
</comment>
<keyword evidence="7" id="KW-0472">Membrane</keyword>
<dbReference type="Gene3D" id="3.40.50.1820">
    <property type="entry name" value="alpha/beta hydrolase"/>
    <property type="match status" value="1"/>
</dbReference>
<dbReference type="Pfam" id="PF05057">
    <property type="entry name" value="DUF676"/>
    <property type="match status" value="1"/>
</dbReference>
<evidence type="ECO:0000256" key="5">
    <source>
        <dbReference type="ARBA" id="ARBA00022824"/>
    </source>
</evidence>
<keyword evidence="5" id="KW-0256">Endoplasmic reticulum</keyword>
<protein>
    <recommendedName>
        <fullName evidence="8">DUF676 domain-containing protein</fullName>
    </recommendedName>
</protein>
<dbReference type="InterPro" id="IPR029058">
    <property type="entry name" value="AB_hydrolase_fold"/>
</dbReference>
<dbReference type="InterPro" id="IPR052374">
    <property type="entry name" value="SERAC1"/>
</dbReference>
<evidence type="ECO:0000256" key="6">
    <source>
        <dbReference type="ARBA" id="ARBA00023128"/>
    </source>
</evidence>
<sequence length="262" mass="29198">MAKQGYGLLPLVVPGEATVDIIFVHGLTGDRELTWTHETTTTFWPKHCLRHNFPQARIFTHGYNANIRSKGTGIIKDFAYDLLHGIQHHRSQDGTSDRPLIFIAHSLGGLLVKRAVLISQATDAPPDFAVIGSSLVGVMFMGTPHHGARVAIWGDRLLRIVNALASFNARILHELRSDEEGLSLLQVEFESFLQGKGAEVHVFCFYEEDTYFRGQKIVDDASAILASRPHDRMAIHANHVDMTKFTNADDPGYIDVCGELWK</sequence>
<comment type="caution">
    <text evidence="9">The sequence shown here is derived from an EMBL/GenBank/DDBJ whole genome shotgun (WGS) entry which is preliminary data.</text>
</comment>
<dbReference type="GO" id="GO:0005783">
    <property type="term" value="C:endoplasmic reticulum"/>
    <property type="evidence" value="ECO:0007669"/>
    <property type="project" value="UniProtKB-SubCell"/>
</dbReference>
<dbReference type="OrthoDB" id="427518at2759"/>
<evidence type="ECO:0000256" key="7">
    <source>
        <dbReference type="ARBA" id="ARBA00023136"/>
    </source>
</evidence>
<dbReference type="InParanoid" id="A0A1V8T5V9"/>